<protein>
    <recommendedName>
        <fullName evidence="2">Dephospho-CoA kinase</fullName>
    </recommendedName>
</protein>
<proteinExistence type="predicted"/>
<accession>A0A3B0VLM2</accession>
<dbReference type="Gene3D" id="3.40.50.300">
    <property type="entry name" value="P-loop containing nucleotide triphosphate hydrolases"/>
    <property type="match status" value="1"/>
</dbReference>
<dbReference type="PANTHER" id="PTHR41930">
    <property type="entry name" value="UPF0200 PROTEIN MJ1399"/>
    <property type="match status" value="1"/>
</dbReference>
<dbReference type="AlphaFoldDB" id="A0A3B0VLM2"/>
<evidence type="ECO:0008006" key="2">
    <source>
        <dbReference type="Google" id="ProtNLM"/>
    </source>
</evidence>
<name>A0A3B0VLM2_9ZZZZ</name>
<dbReference type="Pfam" id="PF13238">
    <property type="entry name" value="AAA_18"/>
    <property type="match status" value="1"/>
</dbReference>
<dbReference type="SUPFAM" id="SSF52540">
    <property type="entry name" value="P-loop containing nucleoside triphosphate hydrolases"/>
    <property type="match status" value="1"/>
</dbReference>
<sequence length="182" mass="20485">MIIGITGTNGAGKGTVVDYLLQKGFTHYSARAFLIEEINKRGMPVDRSSMREVANDLRKTHTPSYVIEQLFIQAQADKADAVIESVRTIGEAEFLKENGAILLAIDADRSIRYKRTIARGSETDRVDFDTWVMQEEREWNNTDVHDMNVPAVMKMANTTIINNGTLDELSTQMDLLMKDISK</sequence>
<organism evidence="1">
    <name type="scientific">hydrothermal vent metagenome</name>
    <dbReference type="NCBI Taxonomy" id="652676"/>
    <lineage>
        <taxon>unclassified sequences</taxon>
        <taxon>metagenomes</taxon>
        <taxon>ecological metagenomes</taxon>
    </lineage>
</organism>
<dbReference type="EMBL" id="UOEV01000079">
    <property type="protein sequence ID" value="VAW33046.1"/>
    <property type="molecule type" value="Genomic_DNA"/>
</dbReference>
<evidence type="ECO:0000313" key="1">
    <source>
        <dbReference type="EMBL" id="VAW33046.1"/>
    </source>
</evidence>
<dbReference type="PANTHER" id="PTHR41930:SF1">
    <property type="entry name" value="DEPHOSPHO-COA KINASE"/>
    <property type="match status" value="1"/>
</dbReference>
<gene>
    <name evidence="1" type="ORF">MNBD_CPR01-558</name>
</gene>
<dbReference type="InterPro" id="IPR027417">
    <property type="entry name" value="P-loop_NTPase"/>
</dbReference>
<reference evidence="1" key="1">
    <citation type="submission" date="2018-06" db="EMBL/GenBank/DDBJ databases">
        <authorList>
            <person name="Zhirakovskaya E."/>
        </authorList>
    </citation>
    <scope>NUCLEOTIDE SEQUENCE</scope>
</reference>